<reference evidence="1" key="1">
    <citation type="journal article" date="2022" name="Nat. Microbiol.">
        <title>Unique mobile elements and scalable gene flow at the prokaryote-eukaryote boundary revealed by circularized Asgard archaea genomes.</title>
        <authorList>
            <person name="Wu F."/>
            <person name="Speth D.R."/>
            <person name="Philosof A."/>
            <person name="Cremiere A."/>
            <person name="Narayanan A."/>
            <person name="Barco R.A."/>
            <person name="Connon S.A."/>
            <person name="Amend J.P."/>
            <person name="Antoshechkin I.A."/>
            <person name="Orphan V.J."/>
        </authorList>
    </citation>
    <scope>NUCLEOTIDE SEQUENCE</scope>
    <source>
        <strain evidence="1">PM71</strain>
    </source>
</reference>
<organism evidence="1">
    <name type="scientific">Candidatus Heimdallarchaeum aukensis</name>
    <dbReference type="NCBI Taxonomy" id="2876573"/>
    <lineage>
        <taxon>Archaea</taxon>
        <taxon>Promethearchaeati</taxon>
        <taxon>Candidatus Heimdallarchaeota</taxon>
        <taxon>Candidatus Heimdallarchaeia (ex Rinke et al. 2021) (nom. nud.)</taxon>
        <taxon>Candidatus Heimdallarchaeales</taxon>
        <taxon>Candidatus Heimdallarchaeaceae</taxon>
        <taxon>Candidatus Heimdallarchaeum</taxon>
    </lineage>
</organism>
<dbReference type="Proteomes" id="UP001201020">
    <property type="component" value="Chromosome"/>
</dbReference>
<protein>
    <submittedName>
        <fullName evidence="1">Uncharacterized protein</fullName>
    </submittedName>
</protein>
<gene>
    <name evidence="1" type="ORF">K9W45_03200</name>
</gene>
<name>A0A9Y1BMF8_9ARCH</name>
<evidence type="ECO:0000313" key="1">
    <source>
        <dbReference type="EMBL" id="UJG41477.1"/>
    </source>
</evidence>
<dbReference type="AlphaFoldDB" id="A0A9Y1BMF8"/>
<dbReference type="EMBL" id="CP084166">
    <property type="protein sequence ID" value="UJG41477.1"/>
    <property type="molecule type" value="Genomic_DNA"/>
</dbReference>
<accession>A0A9Y1BMF8</accession>
<sequence length="215" mass="25669">MNEQNNIQLLHEFNLITKFNEIIEEKIPSSLLFYLKKYPKQTWGDLYKFIYQGSCGWIHLKKISNLERVKVYLERELDACNKKREDEVLFELLNEKTMFGRLNLRVWKEELGLSSSYIWKLMEESLRATPQTLLIFIDSWNQICYFFKEGILTTEDNQIRLLKNTLSDISIQLKGYKSCLDLPLISHSAIFRTNYNPSYRIVSKLVLDKFLKNYE</sequence>
<proteinExistence type="predicted"/>